<evidence type="ECO:0000256" key="1">
    <source>
        <dbReference type="PROSITE-ProRule" id="PRU00703"/>
    </source>
</evidence>
<dbReference type="Gene3D" id="3.10.580.10">
    <property type="entry name" value="CBS-domain"/>
    <property type="match status" value="1"/>
</dbReference>
<gene>
    <name evidence="3" type="ORF">GCM10010832_18760</name>
</gene>
<feature type="domain" description="CBS" evidence="2">
    <location>
        <begin position="10"/>
        <end position="67"/>
    </location>
</feature>
<dbReference type="InterPro" id="IPR046342">
    <property type="entry name" value="CBS_dom_sf"/>
</dbReference>
<dbReference type="Proteomes" id="UP000599179">
    <property type="component" value="Unassembled WGS sequence"/>
</dbReference>
<keyword evidence="4" id="KW-1185">Reference proteome</keyword>
<dbReference type="Pfam" id="PF00571">
    <property type="entry name" value="CBS"/>
    <property type="match status" value="1"/>
</dbReference>
<comment type="caution">
    <text evidence="3">The sequence shown here is derived from an EMBL/GenBank/DDBJ whole genome shotgun (WGS) entry which is preliminary data.</text>
</comment>
<sequence>MKAQELYQFIETNFISVKPESSIGNCLKMLNKEQQKCIAVVDNEKYLGSIHIEDLIGLEIQSQLKDYAYLYRNCAVGNSNTTLDFLRKFAELETDQLLVLNENHSIMGSLNITDFLAFFRETPFLAFAGEEIVLQKKRVDFTYAEISQIIEANGAKLLGIYTQFVDAEIIQICVRIDHNGMNEILQNLRRYDYDVISLHKEDKLTEKLKEYSDYFDKYLNI</sequence>
<name>A0ABQ1SJN5_9FLAO</name>
<protein>
    <recommendedName>
        <fullName evidence="2">CBS domain-containing protein</fullName>
    </recommendedName>
</protein>
<dbReference type="PROSITE" id="PS51371">
    <property type="entry name" value="CBS"/>
    <property type="match status" value="1"/>
</dbReference>
<dbReference type="InterPro" id="IPR000644">
    <property type="entry name" value="CBS_dom"/>
</dbReference>
<dbReference type="RefSeq" id="WP_188458849.1">
    <property type="nucleotide sequence ID" value="NZ_BMGM01000007.1"/>
</dbReference>
<dbReference type="EMBL" id="BMGM01000007">
    <property type="protein sequence ID" value="GGE38737.1"/>
    <property type="molecule type" value="Genomic_DNA"/>
</dbReference>
<organism evidence="3 4">
    <name type="scientific">Psychroflexus planctonicus</name>
    <dbReference type="NCBI Taxonomy" id="1526575"/>
    <lineage>
        <taxon>Bacteria</taxon>
        <taxon>Pseudomonadati</taxon>
        <taxon>Bacteroidota</taxon>
        <taxon>Flavobacteriia</taxon>
        <taxon>Flavobacteriales</taxon>
        <taxon>Flavobacteriaceae</taxon>
        <taxon>Psychroflexus</taxon>
    </lineage>
</organism>
<evidence type="ECO:0000313" key="3">
    <source>
        <dbReference type="EMBL" id="GGE38737.1"/>
    </source>
</evidence>
<keyword evidence="1" id="KW-0129">CBS domain</keyword>
<dbReference type="CDD" id="cd02205">
    <property type="entry name" value="CBS_pair_SF"/>
    <property type="match status" value="1"/>
</dbReference>
<accession>A0ABQ1SJN5</accession>
<proteinExistence type="predicted"/>
<reference evidence="4" key="1">
    <citation type="journal article" date="2019" name="Int. J. Syst. Evol. Microbiol.">
        <title>The Global Catalogue of Microorganisms (GCM) 10K type strain sequencing project: providing services to taxonomists for standard genome sequencing and annotation.</title>
        <authorList>
            <consortium name="The Broad Institute Genomics Platform"/>
            <consortium name="The Broad Institute Genome Sequencing Center for Infectious Disease"/>
            <person name="Wu L."/>
            <person name="Ma J."/>
        </authorList>
    </citation>
    <scope>NUCLEOTIDE SEQUENCE [LARGE SCALE GENOMIC DNA]</scope>
    <source>
        <strain evidence="4">CGMCC 1.12931</strain>
    </source>
</reference>
<evidence type="ECO:0000259" key="2">
    <source>
        <dbReference type="PROSITE" id="PS51371"/>
    </source>
</evidence>
<evidence type="ECO:0000313" key="4">
    <source>
        <dbReference type="Proteomes" id="UP000599179"/>
    </source>
</evidence>
<dbReference type="SUPFAM" id="SSF54631">
    <property type="entry name" value="CBS-domain pair"/>
    <property type="match status" value="1"/>
</dbReference>